<sequence>MDVAYSMQREVTQAQLVGSFHSQLVFNNSFEEEVSWTSKSTEPEFDPISQKQNFLLNSTYDLYGYCNLWSQQKFLTEGWANPMTNQWNDLDEEQKQYTIKTLFAQQITKVFQVNQQDNLIKSCRFYFSREKDGIFNNIITNFLSVSNIINNSKFGGPFQKCIKQPDGNYQKYSFTNPSQFGGFQYMTQTGAVCGNATSPCSCQYYNTPRLFPIEWRCRPWYLQGNSISEPYIDLTLQTVFATLTYKIEQYDSFTGKNSTYAILGIDFDFKQMQNKFYIEKSNSDNSSQQIDQYAYLVAPTVKNFDTGVGFYTQLVLAHPFSSNSKI</sequence>
<proteinExistence type="predicted"/>
<dbReference type="GeneID" id="7844938"/>
<dbReference type="EMBL" id="GG662603">
    <property type="protein sequence ID" value="EAS01256.3"/>
    <property type="molecule type" value="Genomic_DNA"/>
</dbReference>
<dbReference type="Proteomes" id="UP000009168">
    <property type="component" value="Unassembled WGS sequence"/>
</dbReference>
<dbReference type="AlphaFoldDB" id="I7M2T3"/>
<reference evidence="2" key="1">
    <citation type="journal article" date="2006" name="PLoS Biol.">
        <title>Macronuclear genome sequence of the ciliate Tetrahymena thermophila, a model eukaryote.</title>
        <authorList>
            <person name="Eisen J.A."/>
            <person name="Coyne R.S."/>
            <person name="Wu M."/>
            <person name="Wu D."/>
            <person name="Thiagarajan M."/>
            <person name="Wortman J.R."/>
            <person name="Badger J.H."/>
            <person name="Ren Q."/>
            <person name="Amedeo P."/>
            <person name="Jones K.M."/>
            <person name="Tallon L.J."/>
            <person name="Delcher A.L."/>
            <person name="Salzberg S.L."/>
            <person name="Silva J.C."/>
            <person name="Haas B.J."/>
            <person name="Majoros W.H."/>
            <person name="Farzad M."/>
            <person name="Carlton J.M."/>
            <person name="Smith R.K. Jr."/>
            <person name="Garg J."/>
            <person name="Pearlman R.E."/>
            <person name="Karrer K.M."/>
            <person name="Sun L."/>
            <person name="Manning G."/>
            <person name="Elde N.C."/>
            <person name="Turkewitz A.P."/>
            <person name="Asai D.J."/>
            <person name="Wilkes D.E."/>
            <person name="Wang Y."/>
            <person name="Cai H."/>
            <person name="Collins K."/>
            <person name="Stewart B.A."/>
            <person name="Lee S.R."/>
            <person name="Wilamowska K."/>
            <person name="Weinberg Z."/>
            <person name="Ruzzo W.L."/>
            <person name="Wloga D."/>
            <person name="Gaertig J."/>
            <person name="Frankel J."/>
            <person name="Tsao C.-C."/>
            <person name="Gorovsky M.A."/>
            <person name="Keeling P.J."/>
            <person name="Waller R.F."/>
            <person name="Patron N.J."/>
            <person name="Cherry J.M."/>
            <person name="Stover N.A."/>
            <person name="Krieger C.J."/>
            <person name="del Toro C."/>
            <person name="Ryder H.F."/>
            <person name="Williamson S.C."/>
            <person name="Barbeau R.A."/>
            <person name="Hamilton E.P."/>
            <person name="Orias E."/>
        </authorList>
    </citation>
    <scope>NUCLEOTIDE SEQUENCE [LARGE SCALE GENOMIC DNA]</scope>
    <source>
        <strain evidence="2">SB210</strain>
    </source>
</reference>
<dbReference type="RefSeq" id="XP_001021501.3">
    <property type="nucleotide sequence ID" value="XM_001021501.3"/>
</dbReference>
<accession>I7M2T3</accession>
<name>I7M2T3_TETTS</name>
<evidence type="ECO:0000313" key="1">
    <source>
        <dbReference type="EMBL" id="EAS01256.3"/>
    </source>
</evidence>
<evidence type="ECO:0000313" key="2">
    <source>
        <dbReference type="Proteomes" id="UP000009168"/>
    </source>
</evidence>
<protein>
    <submittedName>
        <fullName evidence="1">Uncharacterized protein</fullName>
    </submittedName>
</protein>
<dbReference type="InParanoid" id="I7M2T3"/>
<gene>
    <name evidence="1" type="ORF">TTHERM_00147670</name>
</gene>
<organism evidence="1 2">
    <name type="scientific">Tetrahymena thermophila (strain SB210)</name>
    <dbReference type="NCBI Taxonomy" id="312017"/>
    <lineage>
        <taxon>Eukaryota</taxon>
        <taxon>Sar</taxon>
        <taxon>Alveolata</taxon>
        <taxon>Ciliophora</taxon>
        <taxon>Intramacronucleata</taxon>
        <taxon>Oligohymenophorea</taxon>
        <taxon>Hymenostomatida</taxon>
        <taxon>Tetrahymenina</taxon>
        <taxon>Tetrahymenidae</taxon>
        <taxon>Tetrahymena</taxon>
    </lineage>
</organism>
<dbReference type="KEGG" id="tet:TTHERM_00147670"/>
<keyword evidence="2" id="KW-1185">Reference proteome</keyword>